<proteinExistence type="predicted"/>
<dbReference type="InterPro" id="IPR029058">
    <property type="entry name" value="AB_hydrolase_fold"/>
</dbReference>
<dbReference type="PANTHER" id="PTHR48081:SF8">
    <property type="entry name" value="ALPHA_BETA HYDROLASE FOLD-3 DOMAIN-CONTAINING PROTEIN-RELATED"/>
    <property type="match status" value="1"/>
</dbReference>
<evidence type="ECO:0000313" key="3">
    <source>
        <dbReference type="EMBL" id="EMC93887.1"/>
    </source>
</evidence>
<sequence length="326" mass="36332">MPEHRPGITVTKRTGRSICMLIVHSCVKPFNSQLTKVRKEYPAGSNQLEVPKKVRKKCDVRERMIEGIRVYDIIPRNAEGRPVPTEKKGRKRVYWFAGGGWQMPPSSEHWALFEAIARRLPDTTFSAVSYPLAPNSAAPVALPELSRFYRRLLQDAEEAGDKVILGGDSAGGNIMLSLTLCALHEDPDSPCPSALMALSPSTDLTRSNPDIEAYAEHDPILTVPFIKSTAKAWRQDMDATDPRVSPLYQDVTPLARRGVRVHGLTGGYDMLTPDAIRFREKCTEAGVAGEWLHWEKQMHVFPLLCGFGLPEGKAGMEWVVDVLKRC</sequence>
<protein>
    <recommendedName>
        <fullName evidence="2">Alpha/beta hydrolase fold-3 domain-containing protein</fullName>
    </recommendedName>
</protein>
<keyword evidence="1" id="KW-0378">Hydrolase</keyword>
<evidence type="ECO:0000259" key="2">
    <source>
        <dbReference type="Pfam" id="PF07859"/>
    </source>
</evidence>
<reference evidence="3 4" key="1">
    <citation type="journal article" date="2012" name="PLoS Pathog.">
        <title>Diverse lifestyles and strategies of plant pathogenesis encoded in the genomes of eighteen Dothideomycetes fungi.</title>
        <authorList>
            <person name="Ohm R.A."/>
            <person name="Feau N."/>
            <person name="Henrissat B."/>
            <person name="Schoch C.L."/>
            <person name="Horwitz B.A."/>
            <person name="Barry K.W."/>
            <person name="Condon B.J."/>
            <person name="Copeland A.C."/>
            <person name="Dhillon B."/>
            <person name="Glaser F."/>
            <person name="Hesse C.N."/>
            <person name="Kosti I."/>
            <person name="LaButti K."/>
            <person name="Lindquist E.A."/>
            <person name="Lucas S."/>
            <person name="Salamov A.A."/>
            <person name="Bradshaw R.E."/>
            <person name="Ciuffetti L."/>
            <person name="Hamelin R.C."/>
            <person name="Kema G.H.J."/>
            <person name="Lawrence C."/>
            <person name="Scott J.A."/>
            <person name="Spatafora J.W."/>
            <person name="Turgeon B.G."/>
            <person name="de Wit P.J.G.M."/>
            <person name="Zhong S."/>
            <person name="Goodwin S.B."/>
            <person name="Grigoriev I.V."/>
        </authorList>
    </citation>
    <scope>NUCLEOTIDE SEQUENCE [LARGE SCALE GENOMIC DNA]</scope>
    <source>
        <strain evidence="3 4">UAMH 10762</strain>
    </source>
</reference>
<dbReference type="Proteomes" id="UP000011761">
    <property type="component" value="Unassembled WGS sequence"/>
</dbReference>
<dbReference type="EMBL" id="KB445559">
    <property type="protein sequence ID" value="EMC93887.1"/>
    <property type="molecule type" value="Genomic_DNA"/>
</dbReference>
<accession>M2LI86</accession>
<dbReference type="eggNOG" id="ENOG502RYPI">
    <property type="taxonomic scope" value="Eukaryota"/>
</dbReference>
<keyword evidence="4" id="KW-1185">Reference proteome</keyword>
<evidence type="ECO:0000313" key="4">
    <source>
        <dbReference type="Proteomes" id="UP000011761"/>
    </source>
</evidence>
<dbReference type="RefSeq" id="XP_007678790.1">
    <property type="nucleotide sequence ID" value="XM_007680600.1"/>
</dbReference>
<dbReference type="OrthoDB" id="2152029at2759"/>
<dbReference type="InterPro" id="IPR013094">
    <property type="entry name" value="AB_hydrolase_3"/>
</dbReference>
<dbReference type="Gene3D" id="3.40.50.1820">
    <property type="entry name" value="alpha/beta hydrolase"/>
    <property type="match status" value="1"/>
</dbReference>
<dbReference type="Pfam" id="PF07859">
    <property type="entry name" value="Abhydrolase_3"/>
    <property type="match status" value="1"/>
</dbReference>
<dbReference type="AlphaFoldDB" id="M2LI86"/>
<organism evidence="3 4">
    <name type="scientific">Baudoinia panamericana (strain UAMH 10762)</name>
    <name type="common">Angels' share fungus</name>
    <name type="synonym">Baudoinia compniacensis (strain UAMH 10762)</name>
    <dbReference type="NCBI Taxonomy" id="717646"/>
    <lineage>
        <taxon>Eukaryota</taxon>
        <taxon>Fungi</taxon>
        <taxon>Dikarya</taxon>
        <taxon>Ascomycota</taxon>
        <taxon>Pezizomycotina</taxon>
        <taxon>Dothideomycetes</taxon>
        <taxon>Dothideomycetidae</taxon>
        <taxon>Mycosphaerellales</taxon>
        <taxon>Teratosphaeriaceae</taxon>
        <taxon>Baudoinia</taxon>
    </lineage>
</organism>
<dbReference type="GO" id="GO:0016787">
    <property type="term" value="F:hydrolase activity"/>
    <property type="evidence" value="ECO:0007669"/>
    <property type="project" value="UniProtKB-KW"/>
</dbReference>
<dbReference type="HOGENOM" id="CLU_012494_13_4_1"/>
<dbReference type="OMA" id="GEWVHWE"/>
<evidence type="ECO:0000256" key="1">
    <source>
        <dbReference type="ARBA" id="ARBA00022801"/>
    </source>
</evidence>
<dbReference type="KEGG" id="bcom:BAUCODRAFT_74858"/>
<dbReference type="GeneID" id="19116921"/>
<name>M2LI86_BAUPA</name>
<dbReference type="InterPro" id="IPR050300">
    <property type="entry name" value="GDXG_lipolytic_enzyme"/>
</dbReference>
<dbReference type="PANTHER" id="PTHR48081">
    <property type="entry name" value="AB HYDROLASE SUPERFAMILY PROTEIN C4A8.06C"/>
    <property type="match status" value="1"/>
</dbReference>
<dbReference type="SUPFAM" id="SSF53474">
    <property type="entry name" value="alpha/beta-Hydrolases"/>
    <property type="match status" value="1"/>
</dbReference>
<gene>
    <name evidence="3" type="ORF">BAUCODRAFT_74858</name>
</gene>
<feature type="domain" description="Alpha/beta hydrolase fold-3" evidence="2">
    <location>
        <begin position="94"/>
        <end position="302"/>
    </location>
</feature>